<sequence length="1361" mass="149207">MAGELDLWKNAVLRLLATPHQRPLAAANALRALGAAGFEARPSCPKQLETLCWLLDVTGSRRAPPGDAVDKGIRWRACAILDGFLRALSSQGFAKLPEELQRCCMSVLLARCSDRCADVRHVASEALEALGCSTDKETLEVLRQRALNDRNECVRAACASAIIAQGDHEHDWLDLEIITTASLDMAPRVRRRLLTHLARLDRWKGRASLQTAWREAVLRGLEDRVRSVRLAAVRCFVADVQQLGDRALLLDDAELTAGSTMRMVNGIVAVVNQPNGLFEEIEEGSSSRALRQLLHCFDPVKSIEIASSPDATMGQVLWARITVTLGTLLGDAPNAGHMVAEMQDCMSMLQGCNPEHLAQVHFKLCQWLNCALVCQMPPASPGRHALAHAAGAALQVSSVDFASTALLEDGVFPGSLLGDEWPRERPSFELAILLLRRVAAEGAASAEGKQAAAVTEVWFSNFAAAIFHSLKQVQDEAEQVLLEREDEVEQIRQDLEDRRWAQASFAQKALDCESKNEKALEEKHAEIEAAREQRNHCCLRALLLATGWLRYSRCPLQRDSKQSQLLDMVLLPVVQSKQPLNNQVAAIHGIAIYASKSQEHALAHWDFFRGLLEAQSELGELASLRLAELSVHFICDVLLLYPSALEPKREQACLALARLLISLEEKNAKPGRKALHHLRAALWDRICCVALRGSLEGAAGAWLLGKALEVCCSRFPSNENDGKLQLQRPTKRRRIEEAYTSLGQMEVSPAEEGDLVHRDDLGSVRLHTRRAVLCTRLLRFFATLPLISAGHAALLVQAMEAFLAARLYMSGAGGSTRSATASRAVRLVQVRLGRAKDSLAAEGCEVAQLQLYVIRSVAAAMLSAPQAQVKGLADALGAAILAAAGGGPCFSWAGERAEMLRDATRSLLREWSPATTAKSVAMLLEEIYTPGRVSVGLGREFAQEALDKAADFRHDLAALGLSMPNPGVSLSKKSSYIPSRGIGYWQKPEPKPEASATKSKPEPVGPKEDPEEWEEPSVELVSRWEILDHDTRLALVPRGSSLTMGRHNSCDICIDDLAVSKRHCIITSLTGSKIDSLVLRDLSSNGTFVNGVHLKSGEELGLSDGDRITLASRESQAFEVRLCQIELKKVNVEKVKAQMESKKEVKAEAEETLNDTKEKKAEDIPNEKKHEEKSRQKRALKESFPLRRLRRKTKDPTWQAISQEKLETLPPAPPPAMAEREPEEDSEDDAQSTATVKSPSKVARVVHRSKVGQSRLVDLTSGEVHRLPEDGLVSVGRRPDCEVVIPRSVVSGRHCVLLCSEGHVQVEDVSANGTFVNETQVPKGFSLPQHVLLHDGDHIFLAHRDGPSLLFLSGEAGDEVL</sequence>
<evidence type="ECO:0000313" key="4">
    <source>
        <dbReference type="EMBL" id="CAK9092370.1"/>
    </source>
</evidence>
<feature type="domain" description="FHA" evidence="3">
    <location>
        <begin position="1042"/>
        <end position="1094"/>
    </location>
</feature>
<evidence type="ECO:0000313" key="5">
    <source>
        <dbReference type="Proteomes" id="UP001642484"/>
    </source>
</evidence>
<dbReference type="SUPFAM" id="SSF48371">
    <property type="entry name" value="ARM repeat"/>
    <property type="match status" value="1"/>
</dbReference>
<keyword evidence="1" id="KW-0175">Coiled coil</keyword>
<name>A0ABP0QVP2_9DINO</name>
<dbReference type="SUPFAM" id="SSF49879">
    <property type="entry name" value="SMAD/FHA domain"/>
    <property type="match status" value="2"/>
</dbReference>
<dbReference type="PANTHER" id="PTHR23308">
    <property type="entry name" value="NUCLEAR INHIBITOR OF PROTEIN PHOSPHATASE-1"/>
    <property type="match status" value="1"/>
</dbReference>
<reference evidence="4 5" key="1">
    <citation type="submission" date="2024-02" db="EMBL/GenBank/DDBJ databases">
        <authorList>
            <person name="Chen Y."/>
            <person name="Shah S."/>
            <person name="Dougan E. K."/>
            <person name="Thang M."/>
            <person name="Chan C."/>
        </authorList>
    </citation>
    <scope>NUCLEOTIDE SEQUENCE [LARGE SCALE GENOMIC DNA]</scope>
</reference>
<protein>
    <recommendedName>
        <fullName evidence="3">FHA domain-containing protein</fullName>
    </recommendedName>
</protein>
<feature type="compositionally biased region" description="Basic and acidic residues" evidence="2">
    <location>
        <begin position="999"/>
        <end position="1008"/>
    </location>
</feature>
<dbReference type="Proteomes" id="UP001642484">
    <property type="component" value="Unassembled WGS sequence"/>
</dbReference>
<proteinExistence type="predicted"/>
<dbReference type="Gene3D" id="1.25.10.10">
    <property type="entry name" value="Leucine-rich Repeat Variant"/>
    <property type="match status" value="1"/>
</dbReference>
<dbReference type="InterPro" id="IPR016024">
    <property type="entry name" value="ARM-type_fold"/>
</dbReference>
<dbReference type="InterPro" id="IPR008984">
    <property type="entry name" value="SMAD_FHA_dom_sf"/>
</dbReference>
<dbReference type="SMART" id="SM00240">
    <property type="entry name" value="FHA"/>
    <property type="match status" value="2"/>
</dbReference>
<feature type="compositionally biased region" description="Basic and acidic residues" evidence="2">
    <location>
        <begin position="1136"/>
        <end position="1185"/>
    </location>
</feature>
<feature type="compositionally biased region" description="Acidic residues" evidence="2">
    <location>
        <begin position="1221"/>
        <end position="1230"/>
    </location>
</feature>
<organism evidence="4 5">
    <name type="scientific">Durusdinium trenchii</name>
    <dbReference type="NCBI Taxonomy" id="1381693"/>
    <lineage>
        <taxon>Eukaryota</taxon>
        <taxon>Sar</taxon>
        <taxon>Alveolata</taxon>
        <taxon>Dinophyceae</taxon>
        <taxon>Suessiales</taxon>
        <taxon>Symbiodiniaceae</taxon>
        <taxon>Durusdinium</taxon>
    </lineage>
</organism>
<feature type="coiled-coil region" evidence="1">
    <location>
        <begin position="470"/>
        <end position="533"/>
    </location>
</feature>
<feature type="region of interest" description="Disordered" evidence="2">
    <location>
        <begin position="1136"/>
        <end position="1245"/>
    </location>
</feature>
<evidence type="ECO:0000256" key="2">
    <source>
        <dbReference type="SAM" id="MobiDB-lite"/>
    </source>
</evidence>
<gene>
    <name evidence="4" type="ORF">CCMP2556_LOCUS44228</name>
</gene>
<feature type="domain" description="FHA" evidence="3">
    <location>
        <begin position="1273"/>
        <end position="1321"/>
    </location>
</feature>
<dbReference type="InterPro" id="IPR050923">
    <property type="entry name" value="Cell_Proc_Reg/RNA_Proc"/>
</dbReference>
<dbReference type="Pfam" id="PF00498">
    <property type="entry name" value="FHA"/>
    <property type="match status" value="2"/>
</dbReference>
<dbReference type="Gene3D" id="2.60.200.20">
    <property type="match status" value="2"/>
</dbReference>
<dbReference type="InterPro" id="IPR000253">
    <property type="entry name" value="FHA_dom"/>
</dbReference>
<keyword evidence="5" id="KW-1185">Reference proteome</keyword>
<evidence type="ECO:0000256" key="1">
    <source>
        <dbReference type="SAM" id="Coils"/>
    </source>
</evidence>
<dbReference type="InterPro" id="IPR011989">
    <property type="entry name" value="ARM-like"/>
</dbReference>
<comment type="caution">
    <text evidence="4">The sequence shown here is derived from an EMBL/GenBank/DDBJ whole genome shotgun (WGS) entry which is preliminary data.</text>
</comment>
<feature type="region of interest" description="Disordered" evidence="2">
    <location>
        <begin position="982"/>
        <end position="1015"/>
    </location>
</feature>
<dbReference type="CDD" id="cd00060">
    <property type="entry name" value="FHA"/>
    <property type="match status" value="2"/>
</dbReference>
<accession>A0ABP0QVP2</accession>
<evidence type="ECO:0000259" key="3">
    <source>
        <dbReference type="PROSITE" id="PS50006"/>
    </source>
</evidence>
<dbReference type="EMBL" id="CAXAMN010025062">
    <property type="protein sequence ID" value="CAK9092370.1"/>
    <property type="molecule type" value="Genomic_DNA"/>
</dbReference>
<dbReference type="PROSITE" id="PS50006">
    <property type="entry name" value="FHA_DOMAIN"/>
    <property type="match status" value="2"/>
</dbReference>